<dbReference type="Proteomes" id="UP000189229">
    <property type="component" value="Unassembled WGS sequence"/>
</dbReference>
<proteinExistence type="predicted"/>
<evidence type="ECO:0000313" key="1">
    <source>
        <dbReference type="EMBL" id="OOK73469.1"/>
    </source>
</evidence>
<name>A0A1V3X2Q0_MYCKA</name>
<evidence type="ECO:0000313" key="2">
    <source>
        <dbReference type="Proteomes" id="UP000189229"/>
    </source>
</evidence>
<organism evidence="1 2">
    <name type="scientific">Mycobacterium kansasii</name>
    <dbReference type="NCBI Taxonomy" id="1768"/>
    <lineage>
        <taxon>Bacteria</taxon>
        <taxon>Bacillati</taxon>
        <taxon>Actinomycetota</taxon>
        <taxon>Actinomycetes</taxon>
        <taxon>Mycobacteriales</taxon>
        <taxon>Mycobacteriaceae</taxon>
        <taxon>Mycobacterium</taxon>
    </lineage>
</organism>
<sequence>MGRTDPINSVLHESYDRFIPIWSRRCVRRLNRLAPSTPARAT</sequence>
<comment type="caution">
    <text evidence="1">The sequence shown here is derived from an EMBL/GenBank/DDBJ whole genome shotgun (WGS) entry which is preliminary data.</text>
</comment>
<accession>A0A1V3X2Q0</accession>
<dbReference type="AlphaFoldDB" id="A0A1V3X2Q0"/>
<protein>
    <submittedName>
        <fullName evidence="1">Uncharacterized protein</fullName>
    </submittedName>
</protein>
<dbReference type="EMBL" id="MVBM01000004">
    <property type="protein sequence ID" value="OOK73469.1"/>
    <property type="molecule type" value="Genomic_DNA"/>
</dbReference>
<reference evidence="1 2" key="1">
    <citation type="submission" date="2017-02" db="EMBL/GenBank/DDBJ databases">
        <title>Complete genome sequences of Mycobacterium kansasii strains isolated from rhesus macaques.</title>
        <authorList>
            <person name="Panda A."/>
            <person name="Nagaraj S."/>
            <person name="Zhao X."/>
            <person name="Tettelin H."/>
            <person name="Detolla L.J."/>
        </authorList>
    </citation>
    <scope>NUCLEOTIDE SEQUENCE [LARGE SCALE GENOMIC DNA]</scope>
    <source>
        <strain evidence="1 2">11-3813</strain>
    </source>
</reference>
<gene>
    <name evidence="1" type="ORF">BZL30_5045</name>
</gene>